<evidence type="ECO:0008006" key="5">
    <source>
        <dbReference type="Google" id="ProtNLM"/>
    </source>
</evidence>
<keyword evidence="1" id="KW-1133">Transmembrane helix</keyword>
<accession>A0A7X2BK54</accession>
<name>A0A7X2BK54_9PSED</name>
<organism evidence="3 4">
    <name type="scientific">Pseudomonas helleri</name>
    <dbReference type="NCBI Taxonomy" id="1608996"/>
    <lineage>
        <taxon>Bacteria</taxon>
        <taxon>Pseudomonadati</taxon>
        <taxon>Pseudomonadota</taxon>
        <taxon>Gammaproteobacteria</taxon>
        <taxon>Pseudomonadales</taxon>
        <taxon>Pseudomonadaceae</taxon>
        <taxon>Pseudomonas</taxon>
    </lineage>
</organism>
<dbReference type="Proteomes" id="UP000441404">
    <property type="component" value="Unassembled WGS sequence"/>
</dbReference>
<feature type="transmembrane region" description="Helical" evidence="1">
    <location>
        <begin position="721"/>
        <end position="743"/>
    </location>
</feature>
<protein>
    <recommendedName>
        <fullName evidence="5">DotA/TraY family protein</fullName>
    </recommendedName>
</protein>
<feature type="transmembrane region" description="Helical" evidence="1">
    <location>
        <begin position="112"/>
        <end position="134"/>
    </location>
</feature>
<dbReference type="RefSeq" id="WP_044272836.1">
    <property type="nucleotide sequence ID" value="NZ_WIWJ01000042.1"/>
</dbReference>
<proteinExistence type="predicted"/>
<feature type="transmembrane region" description="Helical" evidence="1">
    <location>
        <begin position="677"/>
        <end position="701"/>
    </location>
</feature>
<keyword evidence="2" id="KW-0732">Signal</keyword>
<feature type="transmembrane region" description="Helical" evidence="1">
    <location>
        <begin position="600"/>
        <end position="624"/>
    </location>
</feature>
<dbReference type="AlphaFoldDB" id="A0A7X2BK54"/>
<feature type="signal peptide" evidence="2">
    <location>
        <begin position="1"/>
        <end position="21"/>
    </location>
</feature>
<feature type="transmembrane region" description="Helical" evidence="1">
    <location>
        <begin position="636"/>
        <end position="656"/>
    </location>
</feature>
<reference evidence="3 4" key="1">
    <citation type="submission" date="2019-10" db="EMBL/GenBank/DDBJ databases">
        <title>Evaluation of single-gene subtyping targets for Pseudomonas.</title>
        <authorList>
            <person name="Reichler S.J."/>
            <person name="Orsi R.H."/>
            <person name="Wiedmann M."/>
            <person name="Martin N.H."/>
            <person name="Murphy S.I."/>
        </authorList>
    </citation>
    <scope>NUCLEOTIDE SEQUENCE [LARGE SCALE GENOMIC DNA]</scope>
    <source>
        <strain evidence="3 4">FSL R10-3257</strain>
    </source>
</reference>
<dbReference type="EMBL" id="WIWJ01000042">
    <property type="protein sequence ID" value="MQT48994.1"/>
    <property type="molecule type" value="Genomic_DNA"/>
</dbReference>
<evidence type="ECO:0000256" key="2">
    <source>
        <dbReference type="SAM" id="SignalP"/>
    </source>
</evidence>
<sequence length="787" mass="85992">MKFIKTLLLMMLMSLTAISNAATQTAESVKRDADVSEQCASVTKDNISLCTPSMVMKLGVSKVFSKSVMNETTAALASYITNSVGSLAKNFGVDWLPTDIQFEPSDTPTGPLAFVFNIIATLLRWIFILFAVSYGCKTIYHLKTSDKFLQNQTGLVYAFLSPLGVLLMCGLPYLSNVIFACLFAGLAILCGFFVHLYSIWVSVSANDSAAAQSVARQQLIAASAPIFDMLVINAMNNTRRENAEVIVGTRFDGAAFLFNPDAFNQCIQNTEVKPSVQKSGLLFDGAVVRTKACMKVAGVRSYNAGIAGYNGFDKDIDAGFTKLADAANAVAYMMNQKMCSQTLDVDDRRHMWADYGLAYEFCLNKDKAGKVVVDEKSRLSFLPHVDVEASEIRAAKAAAIAAFADSFSAFADAEQKNYSQADFKITDLLSATVGLFNEHSGLQKIQSSIMSEFQKITVNNNDMQATVSTIQSMSEDEKRARFSNFDEMVKRSNLFDYTSSLAALRDEQSTALQIKQMLISAGNDANSQIYQRSGFSFSSCYASQAEMQKCITPQLNRVSSFMSDTLTYLNNLSAALIILKTGSQAANTLSLPAAQAGLEFASLVVSFALIITATVAICAIYPFITFLLSISRTTLTAFYIYVKIGVMMLASIFMFSSTSRDQEGAMNVHFAFLMNSLWLLINPSLSAALLFLNLGAVSLMLPLLNELVYTVSDSVVYNDGSVLNTVISVAIQFSIFQIFYLSATIGLDAALKKVSIEFEKLMSVSGSKDFNSEEVFGRVESAMHRFR</sequence>
<evidence type="ECO:0000313" key="3">
    <source>
        <dbReference type="EMBL" id="MQT48994.1"/>
    </source>
</evidence>
<feature type="transmembrane region" description="Helical" evidence="1">
    <location>
        <begin position="154"/>
        <end position="171"/>
    </location>
</feature>
<keyword evidence="1" id="KW-0472">Membrane</keyword>
<feature type="transmembrane region" description="Helical" evidence="1">
    <location>
        <begin position="177"/>
        <end position="197"/>
    </location>
</feature>
<comment type="caution">
    <text evidence="3">The sequence shown here is derived from an EMBL/GenBank/DDBJ whole genome shotgun (WGS) entry which is preliminary data.</text>
</comment>
<evidence type="ECO:0000256" key="1">
    <source>
        <dbReference type="SAM" id="Phobius"/>
    </source>
</evidence>
<gene>
    <name evidence="3" type="ORF">GHO40_20015</name>
</gene>
<evidence type="ECO:0000313" key="4">
    <source>
        <dbReference type="Proteomes" id="UP000441404"/>
    </source>
</evidence>
<feature type="chain" id="PRO_5031257082" description="DotA/TraY family protein" evidence="2">
    <location>
        <begin position="22"/>
        <end position="787"/>
    </location>
</feature>
<keyword evidence="1" id="KW-0812">Transmembrane</keyword>